<sequence length="667" mass="67443">MTVHDAPTTELRMPRHAAPPTTVRPATVARGRVADPRWVRPALLALLAATALLYLWDLGASGDANTYYAAAVQAGTQSWKAWLFGSLDASNFITVDKPPAALWVMGLSGRIFGFSTWSMLVPQALMGVGSVGLLYAAVRRWAGPGAGLLAGAALALTPVAVLMFRFNNPDALLVLTLVAAAYAVVRAVDAGAARAGTWWTVAAGTLIGLGFLTKMMQAFLVLPALVAVLLLASAAPLRRRLAQLAAGAAALVVSVGWYVLLVDRWPAEARPYIGGSTDNTLLDLVLGYNGLGRILGGEGNGGGGGPGGDGGGGTGFGGSTGLGRMVNDAFGGQISWLLPAALVALVAGLWLTRRAPRTDRARAGLVLWGGWLLVTGLVFSYMGGTIHPYYAVALAPGLVGTLVVGGREVWRRRGVLAADATLALMVAATAGWSVVLLRRTPEFLPWLRWVVAVAGVVVAVALLVPAPWRRGLGRWVVPVLLLGALLAGAGGATAYALQTAATAHQGSIVSAGPTTGQEMGPGGPVGSGGPGGGRPPAGAMPPGGGAGPATTSSELTALLRASTTRWAAATVSAQGASGLELASGSAVMAIGGFTGSDAAPSLAQFQAYVAAGDVHYFVDGGQGGPGRGGPGGGQDGVGTQIRAWVAAHYTATTIGGTTVYDLTQPTS</sequence>
<feature type="transmembrane region" description="Helical" evidence="9">
    <location>
        <begin position="476"/>
        <end position="497"/>
    </location>
</feature>
<evidence type="ECO:0000256" key="4">
    <source>
        <dbReference type="ARBA" id="ARBA00022679"/>
    </source>
</evidence>
<feature type="region of interest" description="Disordered" evidence="8">
    <location>
        <begin position="1"/>
        <end position="22"/>
    </location>
</feature>
<comment type="subcellular location">
    <subcellularLocation>
        <location evidence="1">Cell membrane</location>
        <topology evidence="1">Multi-pass membrane protein</topology>
    </subcellularLocation>
</comment>
<evidence type="ECO:0000256" key="8">
    <source>
        <dbReference type="SAM" id="MobiDB-lite"/>
    </source>
</evidence>
<dbReference type="EMBL" id="BAABHO010000004">
    <property type="protein sequence ID" value="GAA4776487.1"/>
    <property type="molecule type" value="Genomic_DNA"/>
</dbReference>
<dbReference type="PANTHER" id="PTHR33908">
    <property type="entry name" value="MANNOSYLTRANSFERASE YKCB-RELATED"/>
    <property type="match status" value="1"/>
</dbReference>
<dbReference type="InterPro" id="IPR038731">
    <property type="entry name" value="RgtA/B/C-like"/>
</dbReference>
<dbReference type="Pfam" id="PF24878">
    <property type="entry name" value="YkcB_C"/>
    <property type="match status" value="1"/>
</dbReference>
<keyword evidence="7 9" id="KW-0472">Membrane</keyword>
<name>A0ABP9A979_9PSEU</name>
<evidence type="ECO:0000259" key="11">
    <source>
        <dbReference type="Pfam" id="PF24878"/>
    </source>
</evidence>
<keyword evidence="4" id="KW-0808">Transferase</keyword>
<feature type="transmembrane region" description="Helical" evidence="9">
    <location>
        <begin position="334"/>
        <end position="351"/>
    </location>
</feature>
<feature type="transmembrane region" description="Helical" evidence="9">
    <location>
        <begin position="363"/>
        <end position="382"/>
    </location>
</feature>
<feature type="region of interest" description="Disordered" evidence="8">
    <location>
        <begin position="512"/>
        <end position="551"/>
    </location>
</feature>
<feature type="domain" description="Putative mannosyltransferase YkcA/B-like C-terminal" evidence="11">
    <location>
        <begin position="560"/>
        <end position="648"/>
    </location>
</feature>
<feature type="compositionally biased region" description="Gly residues" evidence="8">
    <location>
        <begin position="519"/>
        <end position="547"/>
    </location>
</feature>
<keyword evidence="2" id="KW-1003">Cell membrane</keyword>
<feature type="transmembrane region" description="Helical" evidence="9">
    <location>
        <begin position="244"/>
        <end position="262"/>
    </location>
</feature>
<feature type="transmembrane region" description="Helical" evidence="9">
    <location>
        <begin position="446"/>
        <end position="464"/>
    </location>
</feature>
<keyword evidence="6 9" id="KW-1133">Transmembrane helix</keyword>
<evidence type="ECO:0000259" key="10">
    <source>
        <dbReference type="Pfam" id="PF13231"/>
    </source>
</evidence>
<dbReference type="Proteomes" id="UP001500928">
    <property type="component" value="Unassembled WGS sequence"/>
</dbReference>
<evidence type="ECO:0000256" key="1">
    <source>
        <dbReference type="ARBA" id="ARBA00004651"/>
    </source>
</evidence>
<dbReference type="InterPro" id="IPR050297">
    <property type="entry name" value="LipidA_mod_glycosyltrf_83"/>
</dbReference>
<protein>
    <submittedName>
        <fullName evidence="12">Glycosyltransferase family 39 protein</fullName>
    </submittedName>
</protein>
<comment type="caution">
    <text evidence="12">The sequence shown here is derived from an EMBL/GenBank/DDBJ whole genome shotgun (WGS) entry which is preliminary data.</text>
</comment>
<proteinExistence type="predicted"/>
<feature type="transmembrane region" description="Helical" evidence="9">
    <location>
        <begin position="38"/>
        <end position="56"/>
    </location>
</feature>
<evidence type="ECO:0000313" key="12">
    <source>
        <dbReference type="EMBL" id="GAA4776487.1"/>
    </source>
</evidence>
<reference evidence="13" key="1">
    <citation type="journal article" date="2019" name="Int. J. Syst. Evol. Microbiol.">
        <title>The Global Catalogue of Microorganisms (GCM) 10K type strain sequencing project: providing services to taxonomists for standard genome sequencing and annotation.</title>
        <authorList>
            <consortium name="The Broad Institute Genomics Platform"/>
            <consortium name="The Broad Institute Genome Sequencing Center for Infectious Disease"/>
            <person name="Wu L."/>
            <person name="Ma J."/>
        </authorList>
    </citation>
    <scope>NUCLEOTIDE SEQUENCE [LARGE SCALE GENOMIC DNA]</scope>
    <source>
        <strain evidence="13">JCM 17979</strain>
    </source>
</reference>
<dbReference type="Pfam" id="PF13231">
    <property type="entry name" value="PMT_2"/>
    <property type="match status" value="1"/>
</dbReference>
<feature type="transmembrane region" description="Helical" evidence="9">
    <location>
        <begin position="218"/>
        <end position="237"/>
    </location>
</feature>
<keyword evidence="3" id="KW-0328">Glycosyltransferase</keyword>
<organism evidence="12 13">
    <name type="scientific">Actinomycetospora chlora</name>
    <dbReference type="NCBI Taxonomy" id="663608"/>
    <lineage>
        <taxon>Bacteria</taxon>
        <taxon>Bacillati</taxon>
        <taxon>Actinomycetota</taxon>
        <taxon>Actinomycetes</taxon>
        <taxon>Pseudonocardiales</taxon>
        <taxon>Pseudonocardiaceae</taxon>
        <taxon>Actinomycetospora</taxon>
    </lineage>
</organism>
<feature type="transmembrane region" description="Helical" evidence="9">
    <location>
        <begin position="145"/>
        <end position="165"/>
    </location>
</feature>
<keyword evidence="5 9" id="KW-0812">Transmembrane</keyword>
<dbReference type="PANTHER" id="PTHR33908:SF3">
    <property type="entry name" value="UNDECAPRENYL PHOSPHATE-ALPHA-4-AMINO-4-DEOXY-L-ARABINOSE ARABINOSYL TRANSFERASE"/>
    <property type="match status" value="1"/>
</dbReference>
<evidence type="ECO:0000256" key="6">
    <source>
        <dbReference type="ARBA" id="ARBA00022989"/>
    </source>
</evidence>
<feature type="transmembrane region" description="Helical" evidence="9">
    <location>
        <begin position="171"/>
        <end position="188"/>
    </location>
</feature>
<gene>
    <name evidence="12" type="ORF">GCM10023200_06460</name>
</gene>
<evidence type="ECO:0000256" key="5">
    <source>
        <dbReference type="ARBA" id="ARBA00022692"/>
    </source>
</evidence>
<feature type="transmembrane region" description="Helical" evidence="9">
    <location>
        <begin position="416"/>
        <end position="434"/>
    </location>
</feature>
<evidence type="ECO:0000256" key="2">
    <source>
        <dbReference type="ARBA" id="ARBA00022475"/>
    </source>
</evidence>
<dbReference type="RefSeq" id="WP_345410964.1">
    <property type="nucleotide sequence ID" value="NZ_BAABHO010000004.1"/>
</dbReference>
<keyword evidence="13" id="KW-1185">Reference proteome</keyword>
<evidence type="ECO:0000313" key="13">
    <source>
        <dbReference type="Proteomes" id="UP001500928"/>
    </source>
</evidence>
<feature type="transmembrane region" description="Helical" evidence="9">
    <location>
        <begin position="195"/>
        <end position="212"/>
    </location>
</feature>
<dbReference type="InterPro" id="IPR056785">
    <property type="entry name" value="YkcA/B-like_C"/>
</dbReference>
<evidence type="ECO:0000256" key="3">
    <source>
        <dbReference type="ARBA" id="ARBA00022676"/>
    </source>
</evidence>
<feature type="domain" description="Glycosyltransferase RgtA/B/C/D-like" evidence="10">
    <location>
        <begin position="96"/>
        <end position="255"/>
    </location>
</feature>
<feature type="transmembrane region" description="Helical" evidence="9">
    <location>
        <begin position="117"/>
        <end position="138"/>
    </location>
</feature>
<evidence type="ECO:0000256" key="7">
    <source>
        <dbReference type="ARBA" id="ARBA00023136"/>
    </source>
</evidence>
<feature type="transmembrane region" description="Helical" evidence="9">
    <location>
        <begin position="388"/>
        <end position="404"/>
    </location>
</feature>
<evidence type="ECO:0000256" key="9">
    <source>
        <dbReference type="SAM" id="Phobius"/>
    </source>
</evidence>
<accession>A0ABP9A979</accession>